<evidence type="ECO:0000256" key="11">
    <source>
        <dbReference type="ARBA" id="ARBA00043671"/>
    </source>
</evidence>
<dbReference type="Gene3D" id="3.40.50.1240">
    <property type="entry name" value="Phosphoglycerate mutase-like"/>
    <property type="match status" value="1"/>
</dbReference>
<comment type="similarity">
    <text evidence="2">Belongs to the histidine acid phosphatase family. MINPP1 subfamily.</text>
</comment>
<dbReference type="InterPro" id="IPR029033">
    <property type="entry name" value="His_PPase_superfam"/>
</dbReference>
<dbReference type="GO" id="GO:0052745">
    <property type="term" value="F:inositol phosphate phosphatase activity"/>
    <property type="evidence" value="ECO:0007669"/>
    <property type="project" value="TreeGrafter"/>
</dbReference>
<evidence type="ECO:0000313" key="14">
    <source>
        <dbReference type="EMBL" id="RWS26509.1"/>
    </source>
</evidence>
<comment type="catalytic activity">
    <reaction evidence="10">
        <text>1D-myo-inositol 1,2,5,6-tetrakisphosphate + H2O = 1D-myo-inositol 1,2,6-trisphosphate + phosphate</text>
        <dbReference type="Rhea" id="RHEA:77119"/>
        <dbReference type="ChEBI" id="CHEBI:15377"/>
        <dbReference type="ChEBI" id="CHEBI:43474"/>
        <dbReference type="ChEBI" id="CHEBI:195535"/>
        <dbReference type="ChEBI" id="CHEBI:195537"/>
        <dbReference type="EC" id="3.1.3.62"/>
    </reaction>
    <physiologicalReaction direction="left-to-right" evidence="10">
        <dbReference type="Rhea" id="RHEA:77120"/>
    </physiologicalReaction>
</comment>
<evidence type="ECO:0000256" key="3">
    <source>
        <dbReference type="ARBA" id="ARBA00012976"/>
    </source>
</evidence>
<dbReference type="GO" id="GO:0003993">
    <property type="term" value="F:acid phosphatase activity"/>
    <property type="evidence" value="ECO:0007669"/>
    <property type="project" value="TreeGrafter"/>
</dbReference>
<dbReference type="OrthoDB" id="6509975at2759"/>
<dbReference type="CDD" id="cd07061">
    <property type="entry name" value="HP_HAP_like"/>
    <property type="match status" value="1"/>
</dbReference>
<comment type="catalytic activity">
    <reaction evidence="11">
        <text>1D-myo-inositol 1,2,4,5,6-pentakisphosphate + H2O = 1D-myo-inositol 1,2,5,6-tetrakisphosphate + phosphate</text>
        <dbReference type="Rhea" id="RHEA:77115"/>
        <dbReference type="ChEBI" id="CHEBI:15377"/>
        <dbReference type="ChEBI" id="CHEBI:43474"/>
        <dbReference type="ChEBI" id="CHEBI:57798"/>
        <dbReference type="ChEBI" id="CHEBI:195535"/>
        <dbReference type="EC" id="3.1.3.62"/>
    </reaction>
    <physiologicalReaction direction="left-to-right" evidence="11">
        <dbReference type="Rhea" id="RHEA:77116"/>
    </physiologicalReaction>
</comment>
<organism evidence="14 15">
    <name type="scientific">Leptotrombidium deliense</name>
    <dbReference type="NCBI Taxonomy" id="299467"/>
    <lineage>
        <taxon>Eukaryota</taxon>
        <taxon>Metazoa</taxon>
        <taxon>Ecdysozoa</taxon>
        <taxon>Arthropoda</taxon>
        <taxon>Chelicerata</taxon>
        <taxon>Arachnida</taxon>
        <taxon>Acari</taxon>
        <taxon>Acariformes</taxon>
        <taxon>Trombidiformes</taxon>
        <taxon>Prostigmata</taxon>
        <taxon>Anystina</taxon>
        <taxon>Parasitengona</taxon>
        <taxon>Trombiculoidea</taxon>
        <taxon>Trombiculidae</taxon>
        <taxon>Leptotrombidium</taxon>
    </lineage>
</organism>
<reference evidence="14 15" key="1">
    <citation type="journal article" date="2018" name="Gigascience">
        <title>Genomes of trombidid mites reveal novel predicted allergens and laterally-transferred genes associated with secondary metabolism.</title>
        <authorList>
            <person name="Dong X."/>
            <person name="Chaisiri K."/>
            <person name="Xia D."/>
            <person name="Armstrong S.D."/>
            <person name="Fang Y."/>
            <person name="Donnelly M.J."/>
            <person name="Kadowaki T."/>
            <person name="McGarry J.W."/>
            <person name="Darby A.C."/>
            <person name="Makepeace B.L."/>
        </authorList>
    </citation>
    <scope>NUCLEOTIDE SEQUENCE [LARGE SCALE GENOMIC DNA]</scope>
    <source>
        <strain evidence="14">UoL-UT</strain>
    </source>
</reference>
<evidence type="ECO:0000256" key="9">
    <source>
        <dbReference type="ARBA" id="ARBA00031642"/>
    </source>
</evidence>
<evidence type="ECO:0000256" key="12">
    <source>
        <dbReference type="ARBA" id="ARBA00043691"/>
    </source>
</evidence>
<dbReference type="EC" id="3.1.3.80" evidence="3"/>
<evidence type="ECO:0000256" key="2">
    <source>
        <dbReference type="ARBA" id="ARBA00008422"/>
    </source>
</evidence>
<dbReference type="GO" id="GO:0016020">
    <property type="term" value="C:membrane"/>
    <property type="evidence" value="ECO:0007669"/>
    <property type="project" value="UniProtKB-SubCell"/>
</dbReference>
<keyword evidence="6" id="KW-0732">Signal</keyword>
<keyword evidence="8" id="KW-0472">Membrane</keyword>
<accession>A0A443SG69</accession>
<dbReference type="GO" id="GO:0034417">
    <property type="term" value="F:bisphosphoglycerate 3-phosphatase activity"/>
    <property type="evidence" value="ECO:0007669"/>
    <property type="project" value="UniProtKB-EC"/>
</dbReference>
<dbReference type="InterPro" id="IPR000560">
    <property type="entry name" value="His_Pase_clade-2"/>
</dbReference>
<evidence type="ECO:0000256" key="13">
    <source>
        <dbReference type="ARBA" id="ARBA00043832"/>
    </source>
</evidence>
<comment type="catalytic activity">
    <reaction evidence="13">
        <text>(2R)-2,3-bisphosphoglycerate + H2O = (2R)-2-phosphoglycerate + phosphate</text>
        <dbReference type="Rhea" id="RHEA:27381"/>
        <dbReference type="ChEBI" id="CHEBI:15377"/>
        <dbReference type="ChEBI" id="CHEBI:43474"/>
        <dbReference type="ChEBI" id="CHEBI:58248"/>
        <dbReference type="ChEBI" id="CHEBI:58289"/>
        <dbReference type="EC" id="3.1.3.80"/>
    </reaction>
    <physiologicalReaction direction="left-to-right" evidence="13">
        <dbReference type="Rhea" id="RHEA:27382"/>
    </physiologicalReaction>
</comment>
<proteinExistence type="inferred from homology"/>
<dbReference type="EC" id="3.1.3.62" evidence="4"/>
<evidence type="ECO:0000313" key="15">
    <source>
        <dbReference type="Proteomes" id="UP000288716"/>
    </source>
</evidence>
<protein>
    <recommendedName>
        <fullName evidence="5">Multiple inositol polyphosphate phosphatase 1</fullName>
        <ecNumber evidence="4">3.1.3.62</ecNumber>
        <ecNumber evidence="3">3.1.3.80</ecNumber>
    </recommendedName>
    <alternativeName>
        <fullName evidence="9">2,3-bisphosphoglycerate 3-phosphatase</fullName>
    </alternativeName>
</protein>
<dbReference type="AlphaFoldDB" id="A0A443SG69"/>
<comment type="catalytic activity">
    <reaction evidence="12">
        <text>1D-myo-inositol hexakisphosphate + H2O = 1D-myo-inositol 1,2,4,5,6-pentakisphosphate + phosphate</text>
        <dbReference type="Rhea" id="RHEA:16989"/>
        <dbReference type="ChEBI" id="CHEBI:15377"/>
        <dbReference type="ChEBI" id="CHEBI:43474"/>
        <dbReference type="ChEBI" id="CHEBI:57798"/>
        <dbReference type="ChEBI" id="CHEBI:58130"/>
        <dbReference type="EC" id="3.1.3.62"/>
    </reaction>
    <physiologicalReaction direction="left-to-right" evidence="12">
        <dbReference type="Rhea" id="RHEA:16990"/>
    </physiologicalReaction>
</comment>
<dbReference type="Proteomes" id="UP000288716">
    <property type="component" value="Unassembled WGS sequence"/>
</dbReference>
<gene>
    <name evidence="14" type="ORF">B4U80_12967</name>
</gene>
<keyword evidence="15" id="KW-1185">Reference proteome</keyword>
<dbReference type="SUPFAM" id="SSF53254">
    <property type="entry name" value="Phosphoglycerate mutase-like"/>
    <property type="match status" value="1"/>
</dbReference>
<evidence type="ECO:0000256" key="4">
    <source>
        <dbReference type="ARBA" id="ARBA00013040"/>
    </source>
</evidence>
<dbReference type="EMBL" id="NCKV01002696">
    <property type="protein sequence ID" value="RWS26509.1"/>
    <property type="molecule type" value="Genomic_DNA"/>
</dbReference>
<dbReference type="PANTHER" id="PTHR20963">
    <property type="entry name" value="MULTIPLE INOSITOL POLYPHOSPHATE PHOSPHATASE-RELATED"/>
    <property type="match status" value="1"/>
</dbReference>
<dbReference type="VEuPathDB" id="VectorBase:LDEU005531"/>
<evidence type="ECO:0000256" key="8">
    <source>
        <dbReference type="ARBA" id="ARBA00023136"/>
    </source>
</evidence>
<evidence type="ECO:0000256" key="1">
    <source>
        <dbReference type="ARBA" id="ARBA00004370"/>
    </source>
</evidence>
<dbReference type="Pfam" id="PF00328">
    <property type="entry name" value="His_Phos_2"/>
    <property type="match status" value="1"/>
</dbReference>
<dbReference type="STRING" id="299467.A0A443SG69"/>
<evidence type="ECO:0000256" key="7">
    <source>
        <dbReference type="ARBA" id="ARBA00022801"/>
    </source>
</evidence>
<comment type="caution">
    <text evidence="14">The sequence shown here is derived from an EMBL/GenBank/DDBJ whole genome shotgun (WGS) entry which is preliminary data.</text>
</comment>
<dbReference type="PANTHER" id="PTHR20963:SF8">
    <property type="entry name" value="MULTIPLE INOSITOL POLYPHOSPHATE PHOSPHATASE 1"/>
    <property type="match status" value="1"/>
</dbReference>
<evidence type="ECO:0000256" key="10">
    <source>
        <dbReference type="ARBA" id="ARBA00043668"/>
    </source>
</evidence>
<name>A0A443SG69_9ACAR</name>
<comment type="subcellular location">
    <subcellularLocation>
        <location evidence="1">Membrane</location>
    </subcellularLocation>
</comment>
<evidence type="ECO:0000256" key="5">
    <source>
        <dbReference type="ARBA" id="ARBA00018097"/>
    </source>
</evidence>
<keyword evidence="7" id="KW-0378">Hydrolase</keyword>
<evidence type="ECO:0000256" key="6">
    <source>
        <dbReference type="ARBA" id="ARBA00022729"/>
    </source>
</evidence>
<sequence>MINYLPSFRDEILKKKGELCDEDLMAFERWKINMKPDDDNNVAERGREETILTALNYRKLFKKNFDPEKADIHFGVTSKIRTSQTADAFITGLRISKALKNSICEDDSSESSEEKLFKKSSINSWHPPKEELDFLNFHGNCKQIYKSKGGKLEKPKAVKDFRKSTLISDVAKVVKQRLGIRNNTDLSDFDFVDMIIRACKFEYAIDGDSPWCAAFGEPEIQIMEYYEDLEDILDDGHGRQMNLEMPCPLFNDLKSKIQRPEASRRLKTYAYFTHAGALKRLWASLGLFKDEQLMSNYSSPETGYCLNNRKQRNWRSSLNTPFGANVCFAVYGSKYSKKRPTIDYRVMTLVNGKPERIRNCGQEFCKLDEFLQQFSDTRNCDMQSICSPKILRM</sequence>